<name>A0A8J2S6Y2_9STRA</name>
<feature type="compositionally biased region" description="Acidic residues" evidence="1">
    <location>
        <begin position="261"/>
        <end position="283"/>
    </location>
</feature>
<reference evidence="3" key="1">
    <citation type="submission" date="2021-11" db="EMBL/GenBank/DDBJ databases">
        <authorList>
            <consortium name="Genoscope - CEA"/>
            <person name="William W."/>
        </authorList>
    </citation>
    <scope>NUCLEOTIDE SEQUENCE</scope>
</reference>
<evidence type="ECO:0000256" key="2">
    <source>
        <dbReference type="SAM" id="Phobius"/>
    </source>
</evidence>
<dbReference type="Proteomes" id="UP000789595">
    <property type="component" value="Unassembled WGS sequence"/>
</dbReference>
<feature type="compositionally biased region" description="Acidic residues" evidence="1">
    <location>
        <begin position="326"/>
        <end position="336"/>
    </location>
</feature>
<feature type="transmembrane region" description="Helical" evidence="2">
    <location>
        <begin position="20"/>
        <end position="42"/>
    </location>
</feature>
<comment type="caution">
    <text evidence="3">The sequence shown here is derived from an EMBL/GenBank/DDBJ whole genome shotgun (WGS) entry which is preliminary data.</text>
</comment>
<evidence type="ECO:0000256" key="1">
    <source>
        <dbReference type="SAM" id="MobiDB-lite"/>
    </source>
</evidence>
<keyword evidence="2" id="KW-0812">Transmembrane</keyword>
<accession>A0A8J2S6Y2</accession>
<evidence type="ECO:0000313" key="3">
    <source>
        <dbReference type="EMBL" id="CAH0366563.1"/>
    </source>
</evidence>
<dbReference type="AlphaFoldDB" id="A0A8J2S6Y2"/>
<evidence type="ECO:0000313" key="4">
    <source>
        <dbReference type="Proteomes" id="UP000789595"/>
    </source>
</evidence>
<dbReference type="EMBL" id="CAKKNE010000001">
    <property type="protein sequence ID" value="CAH0366563.1"/>
    <property type="molecule type" value="Genomic_DNA"/>
</dbReference>
<feature type="region of interest" description="Disordered" evidence="1">
    <location>
        <begin position="253"/>
        <end position="336"/>
    </location>
</feature>
<gene>
    <name evidence="3" type="ORF">PECAL_1P30610</name>
</gene>
<keyword evidence="2" id="KW-0472">Membrane</keyword>
<organism evidence="3 4">
    <name type="scientific">Pelagomonas calceolata</name>
    <dbReference type="NCBI Taxonomy" id="35677"/>
    <lineage>
        <taxon>Eukaryota</taxon>
        <taxon>Sar</taxon>
        <taxon>Stramenopiles</taxon>
        <taxon>Ochrophyta</taxon>
        <taxon>Pelagophyceae</taxon>
        <taxon>Pelagomonadales</taxon>
        <taxon>Pelagomonadaceae</taxon>
        <taxon>Pelagomonas</taxon>
    </lineage>
</organism>
<proteinExistence type="predicted"/>
<keyword evidence="4" id="KW-1185">Reference proteome</keyword>
<keyword evidence="2" id="KW-1133">Transmembrane helix</keyword>
<sequence>MGAHRHGLRRLSSGRRSSAIPFNLDQTAAVVTLLVVGSWVIVPAFALEKAVVLDAPPKWAPSLMNAARDRALAPVFVSEGVKSTFGLRKRVKGATIERRRGRDAATVLERHDGTKLVVVAAGLGDDVSKALTRAAKAAEAFGKAVRDTTTRLVIAVPDATELMNRAFAAFAYTLEGGGAALVAAVPHAASREAALAVVDAAPRVAETAPPAAPVWLVALLALALGLAIGRGARGTAPKAEVVKMVPVVAEPDSHVVSETEATFDESDTDDEELFDDSEEDDDEPRAVTTGRVTPSPIPAAERAAEAMFGEATTFDESDDEKPAFEDSGDEDEAPLP</sequence>
<protein>
    <submittedName>
        <fullName evidence="3">Uncharacterized protein</fullName>
    </submittedName>
</protein>